<feature type="region of interest" description="Disordered" evidence="1">
    <location>
        <begin position="154"/>
        <end position="184"/>
    </location>
</feature>
<feature type="compositionally biased region" description="Basic residues" evidence="1">
    <location>
        <begin position="35"/>
        <end position="47"/>
    </location>
</feature>
<feature type="compositionally biased region" description="Basic residues" evidence="1">
    <location>
        <begin position="68"/>
        <end position="81"/>
    </location>
</feature>
<feature type="region of interest" description="Disordered" evidence="1">
    <location>
        <begin position="1"/>
        <end position="100"/>
    </location>
</feature>
<evidence type="ECO:0000256" key="1">
    <source>
        <dbReference type="SAM" id="MobiDB-lite"/>
    </source>
</evidence>
<sequence length="316" mass="36302">MPTKRVRAQKKKKQPESPPESSGDERESDSNSPAKKVKTVPKVKNTKCTKATILKKKENNRKVPSVNRPRRRSIKKYRSGPRSKTNFYPQKSDSYEPRVENLDTQQPPVLKSEEAWDDNVPLPVPRDLVGKLGDTVVPDIYVGDMAPMPRWRIVRQRSPHKSYSPGTGTSSNRSSADSTSNSSPSFELYRWTWAFDAGESWSWRGLEYDQLYLYAHQCLTQILKDPFQRERIRHSVSGPMKEWPPVEPDQLLPALLLRPRIGYFDLDDKKSILKEPPTETDSSYCFPDYERPTLAIRSDPNGIEDANMHQTLTNSR</sequence>
<protein>
    <submittedName>
        <fullName evidence="2">Uncharacterized protein</fullName>
    </submittedName>
</protein>
<feature type="compositionally biased region" description="Polar residues" evidence="1">
    <location>
        <begin position="82"/>
        <end position="92"/>
    </location>
</feature>
<feature type="region of interest" description="Disordered" evidence="1">
    <location>
        <begin position="297"/>
        <end position="316"/>
    </location>
</feature>
<accession>A0A1V6Q927</accession>
<organism evidence="2 3">
    <name type="scientific">Penicillium antarcticum</name>
    <dbReference type="NCBI Taxonomy" id="416450"/>
    <lineage>
        <taxon>Eukaryota</taxon>
        <taxon>Fungi</taxon>
        <taxon>Dikarya</taxon>
        <taxon>Ascomycota</taxon>
        <taxon>Pezizomycotina</taxon>
        <taxon>Eurotiomycetes</taxon>
        <taxon>Eurotiomycetidae</taxon>
        <taxon>Eurotiales</taxon>
        <taxon>Aspergillaceae</taxon>
        <taxon>Penicillium</taxon>
    </lineage>
</organism>
<keyword evidence="3" id="KW-1185">Reference proteome</keyword>
<evidence type="ECO:0000313" key="2">
    <source>
        <dbReference type="EMBL" id="OQD85741.1"/>
    </source>
</evidence>
<feature type="compositionally biased region" description="Basic residues" evidence="1">
    <location>
        <begin position="1"/>
        <end position="13"/>
    </location>
</feature>
<reference evidence="3" key="1">
    <citation type="journal article" date="2017" name="Nat. Microbiol.">
        <title>Global analysis of biosynthetic gene clusters reveals vast potential of secondary metabolite production in Penicillium species.</title>
        <authorList>
            <person name="Nielsen J.C."/>
            <person name="Grijseels S."/>
            <person name="Prigent S."/>
            <person name="Ji B."/>
            <person name="Dainat J."/>
            <person name="Nielsen K.F."/>
            <person name="Frisvad J.C."/>
            <person name="Workman M."/>
            <person name="Nielsen J."/>
        </authorList>
    </citation>
    <scope>NUCLEOTIDE SEQUENCE [LARGE SCALE GENOMIC DNA]</scope>
    <source>
        <strain evidence="3">IBT 31811</strain>
    </source>
</reference>
<proteinExistence type="predicted"/>
<dbReference type="AlphaFoldDB" id="A0A1V6Q927"/>
<dbReference type="EMBL" id="MDYN01000009">
    <property type="protein sequence ID" value="OQD85741.1"/>
    <property type="molecule type" value="Genomic_DNA"/>
</dbReference>
<comment type="caution">
    <text evidence="2">The sequence shown here is derived from an EMBL/GenBank/DDBJ whole genome shotgun (WGS) entry which is preliminary data.</text>
</comment>
<name>A0A1V6Q927_9EURO</name>
<dbReference type="Proteomes" id="UP000191672">
    <property type="component" value="Unassembled WGS sequence"/>
</dbReference>
<gene>
    <name evidence="2" type="ORF">PENANT_c009G06706</name>
</gene>
<evidence type="ECO:0000313" key="3">
    <source>
        <dbReference type="Proteomes" id="UP000191672"/>
    </source>
</evidence>
<feature type="compositionally biased region" description="Low complexity" evidence="1">
    <location>
        <begin position="170"/>
        <end position="184"/>
    </location>
</feature>